<dbReference type="Pfam" id="PF02585">
    <property type="entry name" value="PIG-L"/>
    <property type="match status" value="1"/>
</dbReference>
<dbReference type="InterPro" id="IPR024078">
    <property type="entry name" value="LmbE-like_dom_sf"/>
</dbReference>
<organism evidence="1 2">
    <name type="scientific">Paenibacillus methanolicus</name>
    <dbReference type="NCBI Taxonomy" id="582686"/>
    <lineage>
        <taxon>Bacteria</taxon>
        <taxon>Bacillati</taxon>
        <taxon>Bacillota</taxon>
        <taxon>Bacilli</taxon>
        <taxon>Bacillales</taxon>
        <taxon>Paenibacillaceae</taxon>
        <taxon>Paenibacillus</taxon>
    </lineage>
</organism>
<dbReference type="InterPro" id="IPR003737">
    <property type="entry name" value="GlcNAc_PI_deacetylase-related"/>
</dbReference>
<comment type="caution">
    <text evidence="1">The sequence shown here is derived from an EMBL/GenBank/DDBJ whole genome shotgun (WGS) entry which is preliminary data.</text>
</comment>
<dbReference type="PANTHER" id="PTHR12993:SF29">
    <property type="entry name" value="BLR3841 PROTEIN"/>
    <property type="match status" value="1"/>
</dbReference>
<dbReference type="EMBL" id="VNHS01000008">
    <property type="protein sequence ID" value="TYP72411.1"/>
    <property type="molecule type" value="Genomic_DNA"/>
</dbReference>
<sequence length="295" mass="32911">MLTAGYNGRALLPLRADVLVFAPHPDDETLGTAGVIMRSLAAGLRVHVVIVTNGDAYEELLSLVLRKRPEELAPEDYLRSARIRQQEAFAAAAAIGLPPSCITFLAYPDAGLLPIYKAADAGPFTSRFTGQRATYAALVPDYHRSRFGRPAAYTKACVLKDVTDLICTLQPRHIYMTNEADRHPDHQAVGLFVREAAERAGFAGGLHTYLIHSGPVDDEQWPWPRGVTPTLPFEAHLYDGKRIPEGLPWPPQERMPLNDREIGRKLQAILAYRSQFPVDEELLLSFSKNEEIFWR</sequence>
<dbReference type="GO" id="GO:0016811">
    <property type="term" value="F:hydrolase activity, acting on carbon-nitrogen (but not peptide) bonds, in linear amides"/>
    <property type="evidence" value="ECO:0007669"/>
    <property type="project" value="TreeGrafter"/>
</dbReference>
<evidence type="ECO:0000313" key="2">
    <source>
        <dbReference type="Proteomes" id="UP000323257"/>
    </source>
</evidence>
<dbReference type="AlphaFoldDB" id="A0A5S5BZ05"/>
<evidence type="ECO:0000313" key="1">
    <source>
        <dbReference type="EMBL" id="TYP72411.1"/>
    </source>
</evidence>
<name>A0A5S5BZ05_9BACL</name>
<proteinExistence type="predicted"/>
<dbReference type="Gene3D" id="3.40.50.10320">
    <property type="entry name" value="LmbE-like"/>
    <property type="match status" value="1"/>
</dbReference>
<dbReference type="PANTHER" id="PTHR12993">
    <property type="entry name" value="N-ACETYLGLUCOSAMINYL-PHOSPHATIDYLINOSITOL DE-N-ACETYLASE-RELATED"/>
    <property type="match status" value="1"/>
</dbReference>
<dbReference type="Proteomes" id="UP000323257">
    <property type="component" value="Unassembled WGS sequence"/>
</dbReference>
<accession>A0A5S5BZ05</accession>
<keyword evidence="2" id="KW-1185">Reference proteome</keyword>
<dbReference type="SUPFAM" id="SSF102588">
    <property type="entry name" value="LmbE-like"/>
    <property type="match status" value="1"/>
</dbReference>
<gene>
    <name evidence="1" type="ORF">BCM02_10865</name>
</gene>
<protein>
    <submittedName>
        <fullName evidence="1">LmbE family N-acetylglucosaminyl deacetylase</fullName>
    </submittedName>
</protein>
<reference evidence="1 2" key="1">
    <citation type="submission" date="2019-07" db="EMBL/GenBank/DDBJ databases">
        <title>Genomic Encyclopedia of Type Strains, Phase III (KMG-III): the genomes of soil and plant-associated and newly described type strains.</title>
        <authorList>
            <person name="Whitman W."/>
        </authorList>
    </citation>
    <scope>NUCLEOTIDE SEQUENCE [LARGE SCALE GENOMIC DNA]</scope>
    <source>
        <strain evidence="1 2">BL24</strain>
    </source>
</reference>